<proteinExistence type="predicted"/>
<comment type="caution">
    <text evidence="3">The sequence shown here is derived from an EMBL/GenBank/DDBJ whole genome shotgun (WGS) entry which is preliminary data.</text>
</comment>
<dbReference type="PANTHER" id="PTHR46551">
    <property type="entry name" value="SAP DOMAIN-CONTAINING RIBONUCLEOPROTEIN"/>
    <property type="match status" value="1"/>
</dbReference>
<dbReference type="GO" id="GO:0005634">
    <property type="term" value="C:nucleus"/>
    <property type="evidence" value="ECO:0007669"/>
    <property type="project" value="TreeGrafter"/>
</dbReference>
<keyword evidence="1" id="KW-0597">Phosphoprotein</keyword>
<dbReference type="GO" id="GO:0016973">
    <property type="term" value="P:poly(A)+ mRNA export from nucleus"/>
    <property type="evidence" value="ECO:0007669"/>
    <property type="project" value="TreeGrafter"/>
</dbReference>
<feature type="compositionally biased region" description="Low complexity" evidence="2">
    <location>
        <begin position="161"/>
        <end position="172"/>
    </location>
</feature>
<evidence type="ECO:0000256" key="1">
    <source>
        <dbReference type="ARBA" id="ARBA00022553"/>
    </source>
</evidence>
<name>A0A9P6ABT7_PLEER</name>
<reference evidence="3" key="1">
    <citation type="submission" date="2020-11" db="EMBL/GenBank/DDBJ databases">
        <authorList>
            <consortium name="DOE Joint Genome Institute"/>
            <person name="Ahrendt S."/>
            <person name="Riley R."/>
            <person name="Andreopoulos W."/>
            <person name="Labutti K."/>
            <person name="Pangilinan J."/>
            <person name="Ruiz-Duenas F.J."/>
            <person name="Barrasa J.M."/>
            <person name="Sanchez-Garcia M."/>
            <person name="Camarero S."/>
            <person name="Miyauchi S."/>
            <person name="Serrano A."/>
            <person name="Linde D."/>
            <person name="Babiker R."/>
            <person name="Drula E."/>
            <person name="Ayuso-Fernandez I."/>
            <person name="Pacheco R."/>
            <person name="Padilla G."/>
            <person name="Ferreira P."/>
            <person name="Barriuso J."/>
            <person name="Kellner H."/>
            <person name="Castanera R."/>
            <person name="Alfaro M."/>
            <person name="Ramirez L."/>
            <person name="Pisabarro A.G."/>
            <person name="Kuo A."/>
            <person name="Tritt A."/>
            <person name="Lipzen A."/>
            <person name="He G."/>
            <person name="Yan M."/>
            <person name="Ng V."/>
            <person name="Cullen D."/>
            <person name="Martin F."/>
            <person name="Rosso M.-N."/>
            <person name="Henrissat B."/>
            <person name="Hibbett D."/>
            <person name="Martinez A.T."/>
            <person name="Grigoriev I.V."/>
        </authorList>
    </citation>
    <scope>NUCLEOTIDE SEQUENCE</scope>
    <source>
        <strain evidence="3">ATCC 90797</strain>
    </source>
</reference>
<sequence length="220" mass="23566">MESKLKALKVVDLKDILTKSATAVPAKANKQELISRILASPAALAEYDKQHSPAPVEQNEDLLAPPEEVDWNDELSVPAESATPLDTAPAAATPVAPQGPSTTTAASQAAGVDPNSVKPSEPATEDPDLEARRRRAERFGIPLVEVKKNTAAKNARQKGSAKQAKAAPVPAVDPEKLKARQERFGLQIPTPPTAQKRSAPVDPAEEEKRKKRAERFGIKQ</sequence>
<evidence type="ECO:0000256" key="2">
    <source>
        <dbReference type="SAM" id="MobiDB-lite"/>
    </source>
</evidence>
<keyword evidence="4" id="KW-1185">Reference proteome</keyword>
<dbReference type="EMBL" id="MU154522">
    <property type="protein sequence ID" value="KAF9502019.1"/>
    <property type="molecule type" value="Genomic_DNA"/>
</dbReference>
<organism evidence="3 4">
    <name type="scientific">Pleurotus eryngii</name>
    <name type="common">Boletus of the steppes</name>
    <dbReference type="NCBI Taxonomy" id="5323"/>
    <lineage>
        <taxon>Eukaryota</taxon>
        <taxon>Fungi</taxon>
        <taxon>Dikarya</taxon>
        <taxon>Basidiomycota</taxon>
        <taxon>Agaricomycotina</taxon>
        <taxon>Agaricomycetes</taxon>
        <taxon>Agaricomycetidae</taxon>
        <taxon>Agaricales</taxon>
        <taxon>Pleurotineae</taxon>
        <taxon>Pleurotaceae</taxon>
        <taxon>Pleurotus</taxon>
    </lineage>
</organism>
<evidence type="ECO:0000313" key="4">
    <source>
        <dbReference type="Proteomes" id="UP000807025"/>
    </source>
</evidence>
<evidence type="ECO:0000313" key="3">
    <source>
        <dbReference type="EMBL" id="KAF9502019.1"/>
    </source>
</evidence>
<evidence type="ECO:0008006" key="5">
    <source>
        <dbReference type="Google" id="ProtNLM"/>
    </source>
</evidence>
<dbReference type="InterPro" id="IPR052240">
    <property type="entry name" value="SAP_domain_ribonucleoprotein"/>
</dbReference>
<dbReference type="OrthoDB" id="445357at2759"/>
<protein>
    <recommendedName>
        <fullName evidence="5">THO1-MOS11 C-terminal domain-containing protein</fullName>
    </recommendedName>
</protein>
<dbReference type="AlphaFoldDB" id="A0A9P6ABT7"/>
<feature type="region of interest" description="Disordered" evidence="2">
    <location>
        <begin position="48"/>
        <end position="220"/>
    </location>
</feature>
<feature type="compositionally biased region" description="Low complexity" evidence="2">
    <location>
        <begin position="82"/>
        <end position="96"/>
    </location>
</feature>
<dbReference type="PANTHER" id="PTHR46551:SF1">
    <property type="entry name" value="SAP DOMAIN-CONTAINING RIBONUCLEOPROTEIN"/>
    <property type="match status" value="1"/>
</dbReference>
<gene>
    <name evidence="3" type="ORF">BDN71DRAFT_1438785</name>
</gene>
<dbReference type="Proteomes" id="UP000807025">
    <property type="component" value="Unassembled WGS sequence"/>
</dbReference>
<accession>A0A9P6ABT7</accession>
<feature type="compositionally biased region" description="Basic and acidic residues" evidence="2">
    <location>
        <begin position="173"/>
        <end position="183"/>
    </location>
</feature>